<proteinExistence type="predicted"/>
<evidence type="ECO:0000313" key="2">
    <source>
        <dbReference type="EMBL" id="KAB2954240.1"/>
    </source>
</evidence>
<keyword evidence="3" id="KW-1185">Reference proteome</keyword>
<evidence type="ECO:0000313" key="3">
    <source>
        <dbReference type="Proteomes" id="UP000468766"/>
    </source>
</evidence>
<accession>A0A6I0F3C4</accession>
<dbReference type="Pfam" id="PF13395">
    <property type="entry name" value="HNH_4"/>
    <property type="match status" value="1"/>
</dbReference>
<sequence length="362" mass="43239">MNYLPRYKELKVNVLSNVFSKTTSSYKYLFFMSLLELIRDNGFDIKKAISFNDIAKNMLVNAWYPHTFFRLSFGKQDQIGQVLDGLNIQSKAHNKDSLLKEFEKNHIGYQLLRYVPYRFLRPFFIQLRGIPDSKLNIDREIFLLATEKFEEVKPLYRFVESRDALFIHPEWMEYIRVNYTILEGWVAWNWLGYMQRKNPNVPALAKKLFPVIRREPLTAQTKYWRTVSQYIQIRCIYSDEIVTKINLDHYLPWSFIVHNHLWNLVPVTKEANSQKSNLLPSSIYFDKFVELQYQGLVVTHKNLPFSKWQKYVEPYIVDLRLKDDSDLLNYKRINKAYSEVMEPLRTLAAGQGFLDGWVYRYS</sequence>
<reference evidence="2 3" key="1">
    <citation type="submission" date="2019-10" db="EMBL/GenBank/DDBJ databases">
        <title>Whole-genome sequence of the extremophile Heliorestis acidaminivorans DSM 24790.</title>
        <authorList>
            <person name="Kyndt J.A."/>
            <person name="Meyer T.E."/>
        </authorList>
    </citation>
    <scope>NUCLEOTIDE SEQUENCE [LARGE SCALE GENOMIC DNA]</scope>
    <source>
        <strain evidence="2 3">DSM 24790</strain>
    </source>
</reference>
<comment type="caution">
    <text evidence="2">The sequence shown here is derived from an EMBL/GenBank/DDBJ whole genome shotgun (WGS) entry which is preliminary data.</text>
</comment>
<organism evidence="2 3">
    <name type="scientific">Heliorestis acidaminivorans</name>
    <dbReference type="NCBI Taxonomy" id="553427"/>
    <lineage>
        <taxon>Bacteria</taxon>
        <taxon>Bacillati</taxon>
        <taxon>Bacillota</taxon>
        <taxon>Clostridia</taxon>
        <taxon>Eubacteriales</taxon>
        <taxon>Heliobacteriaceae</taxon>
        <taxon>Heliorestis</taxon>
    </lineage>
</organism>
<dbReference type="EMBL" id="WBXO01000001">
    <property type="protein sequence ID" value="KAB2954240.1"/>
    <property type="molecule type" value="Genomic_DNA"/>
</dbReference>
<dbReference type="AlphaFoldDB" id="A0A6I0F3C4"/>
<dbReference type="Proteomes" id="UP000468766">
    <property type="component" value="Unassembled WGS sequence"/>
</dbReference>
<feature type="domain" description="HNH nuclease" evidence="1">
    <location>
        <begin position="239"/>
        <end position="280"/>
    </location>
</feature>
<dbReference type="RefSeq" id="WP_151617686.1">
    <property type="nucleotide sequence ID" value="NZ_WBXO01000001.1"/>
</dbReference>
<evidence type="ECO:0000259" key="1">
    <source>
        <dbReference type="Pfam" id="PF13395"/>
    </source>
</evidence>
<gene>
    <name evidence="2" type="ORF">F9B85_00655</name>
</gene>
<dbReference type="InterPro" id="IPR003615">
    <property type="entry name" value="HNH_nuc"/>
</dbReference>
<protein>
    <recommendedName>
        <fullName evidence="1">HNH nuclease domain-containing protein</fullName>
    </recommendedName>
</protein>
<dbReference type="Gene3D" id="1.10.30.50">
    <property type="match status" value="1"/>
</dbReference>
<dbReference type="OrthoDB" id="489287at2"/>
<name>A0A6I0F3C4_9FIRM</name>